<gene>
    <name evidence="1" type="ORF">K9S39_17970</name>
</gene>
<dbReference type="Proteomes" id="UP000830115">
    <property type="component" value="Chromosome"/>
</dbReference>
<name>A0ABY4M6S9_9ACTN</name>
<protein>
    <submittedName>
        <fullName evidence="1">Uncharacterized protein</fullName>
    </submittedName>
</protein>
<dbReference type="RefSeq" id="WP_248864362.1">
    <property type="nucleotide sequence ID" value="NZ_CP086322.1"/>
</dbReference>
<keyword evidence="2" id="KW-1185">Reference proteome</keyword>
<sequence length="56" mass="6405">MYAAARRPPHHQLLLRSVRPHAPEGRLRTALLRRWREAQRAAAMNVPVGTVKRGRA</sequence>
<evidence type="ECO:0000313" key="2">
    <source>
        <dbReference type="Proteomes" id="UP000830115"/>
    </source>
</evidence>
<reference evidence="1" key="1">
    <citation type="submission" date="2021-10" db="EMBL/GenBank/DDBJ databases">
        <title>Streptomyces nigrumlapis sp.nov.,an antimicrobial producing actinobacterium isolated from Black Gobi rocks.</title>
        <authorList>
            <person name="Wen Y."/>
            <person name="Zhang W."/>
            <person name="Liu X.G."/>
        </authorList>
    </citation>
    <scope>NUCLEOTIDE SEQUENCE</scope>
    <source>
        <strain evidence="1">ST13-2-2</strain>
    </source>
</reference>
<organism evidence="1 2">
    <name type="scientific">Streptomyces halobius</name>
    <dbReference type="NCBI Taxonomy" id="2879846"/>
    <lineage>
        <taxon>Bacteria</taxon>
        <taxon>Bacillati</taxon>
        <taxon>Actinomycetota</taxon>
        <taxon>Actinomycetes</taxon>
        <taxon>Kitasatosporales</taxon>
        <taxon>Streptomycetaceae</taxon>
        <taxon>Streptomyces</taxon>
    </lineage>
</organism>
<proteinExistence type="predicted"/>
<dbReference type="EMBL" id="CP086322">
    <property type="protein sequence ID" value="UQA93484.1"/>
    <property type="molecule type" value="Genomic_DNA"/>
</dbReference>
<evidence type="ECO:0000313" key="1">
    <source>
        <dbReference type="EMBL" id="UQA93484.1"/>
    </source>
</evidence>
<accession>A0ABY4M6S9</accession>